<dbReference type="Proteomes" id="UP000028821">
    <property type="component" value="Unassembled WGS sequence"/>
</dbReference>
<dbReference type="GO" id="GO:0016052">
    <property type="term" value="P:carbohydrate catabolic process"/>
    <property type="evidence" value="ECO:0007669"/>
    <property type="project" value="TreeGrafter"/>
</dbReference>
<dbReference type="AlphaFoldDB" id="A0A086QVL5"/>
<evidence type="ECO:0000313" key="4">
    <source>
        <dbReference type="Proteomes" id="UP000028821"/>
    </source>
</evidence>
<accession>A0A086QVL5</accession>
<keyword evidence="2" id="KW-0704">Schiff base</keyword>
<dbReference type="GO" id="GO:0009264">
    <property type="term" value="P:deoxyribonucleotide catabolic process"/>
    <property type="evidence" value="ECO:0007669"/>
    <property type="project" value="InterPro"/>
</dbReference>
<dbReference type="Pfam" id="PF01791">
    <property type="entry name" value="DeoC"/>
    <property type="match status" value="1"/>
</dbReference>
<dbReference type="EC" id="4.1.2.4" evidence="3"/>
<keyword evidence="1" id="KW-0963">Cytoplasm</keyword>
<dbReference type="GO" id="GO:0004139">
    <property type="term" value="F:deoxyribose-phosphate aldolase activity"/>
    <property type="evidence" value="ECO:0007669"/>
    <property type="project" value="UniProtKB-EC"/>
</dbReference>
<dbReference type="PANTHER" id="PTHR10889:SF1">
    <property type="entry name" value="DEOXYRIBOSE-PHOSPHATE ALDOLASE"/>
    <property type="match status" value="1"/>
</dbReference>
<evidence type="ECO:0000256" key="1">
    <source>
        <dbReference type="ARBA" id="ARBA00022490"/>
    </source>
</evidence>
<evidence type="ECO:0000256" key="2">
    <source>
        <dbReference type="PIRSR" id="PIRSR001357-50"/>
    </source>
</evidence>
<evidence type="ECO:0000313" key="3">
    <source>
        <dbReference type="EMBL" id="KFH16647.1"/>
    </source>
</evidence>
<gene>
    <name evidence="3" type="ORF">TGMAS_270650</name>
</gene>
<dbReference type="OrthoDB" id="70823at2759"/>
<comment type="caution">
    <text evidence="3">The sequence shown here is derived from an EMBL/GenBank/DDBJ whole genome shotgun (WGS) entry which is preliminary data.</text>
</comment>
<dbReference type="SMART" id="SM01133">
    <property type="entry name" value="DeoC"/>
    <property type="match status" value="1"/>
</dbReference>
<dbReference type="UniPathway" id="UPA00002">
    <property type="reaction ID" value="UER00468"/>
</dbReference>
<proteinExistence type="predicted"/>
<dbReference type="Gene3D" id="3.20.20.70">
    <property type="entry name" value="Aldolase class I"/>
    <property type="match status" value="1"/>
</dbReference>
<organism evidence="3 4">
    <name type="scientific">Toxoplasma gondii MAS</name>
    <dbReference type="NCBI Taxonomy" id="943118"/>
    <lineage>
        <taxon>Eukaryota</taxon>
        <taxon>Sar</taxon>
        <taxon>Alveolata</taxon>
        <taxon>Apicomplexa</taxon>
        <taxon>Conoidasida</taxon>
        <taxon>Coccidia</taxon>
        <taxon>Eucoccidiorida</taxon>
        <taxon>Eimeriorina</taxon>
        <taxon>Sarcocystidae</taxon>
        <taxon>Toxoplasma</taxon>
    </lineage>
</organism>
<reference evidence="3 4" key="1">
    <citation type="submission" date="2014-04" db="EMBL/GenBank/DDBJ databases">
        <authorList>
            <person name="Sibley D."/>
            <person name="Venepally P."/>
            <person name="Karamycheva S."/>
            <person name="Hadjithomas M."/>
            <person name="Khan A."/>
            <person name="Brunk B."/>
            <person name="Roos D."/>
            <person name="Caler E."/>
            <person name="Lorenzi H."/>
        </authorList>
    </citation>
    <scope>NUCLEOTIDE SEQUENCE [LARGE SCALE GENOMIC DNA]</scope>
    <source>
        <strain evidence="3 4">MAS</strain>
    </source>
</reference>
<dbReference type="PANTHER" id="PTHR10889">
    <property type="entry name" value="DEOXYRIBOSE-PHOSPHATE ALDOLASE"/>
    <property type="match status" value="1"/>
</dbReference>
<feature type="active site" description="Schiff-base intermediate with acetaldehyde" evidence="2">
    <location>
        <position position="176"/>
    </location>
</feature>
<dbReference type="InterPro" id="IPR011343">
    <property type="entry name" value="DeoC"/>
</dbReference>
<dbReference type="NCBIfam" id="TIGR00126">
    <property type="entry name" value="deoC"/>
    <property type="match status" value="1"/>
</dbReference>
<dbReference type="VEuPathDB" id="ToxoDB:TGMAS_270650"/>
<sequence length="262" mass="27806">MDAEQQACRAYVARRVISLIDATDLSEGSTEQSVTKLCEDALKIPRAAAVCVWPSAVKFIKKVLPSRLPEAAELTVATVLNFPSGKGSVEVVTSEALRALSDGADELDLVVDWEMLNRDANAGEAALRTLVSAVRKVSGSAVLKVILETGMLSSDVPDLVVRASKAALESGADMLKTSTGKVTVNATLPAVRDMCRAIKEYQEVHKDSRIVGIKIAGGVKSLDVCAQYLNLVSDALGADFVTKRTFRIGASSLLAGAREFVL</sequence>
<keyword evidence="3" id="KW-0456">Lyase</keyword>
<name>A0A086QVL5_TOXGO</name>
<dbReference type="SUPFAM" id="SSF51569">
    <property type="entry name" value="Aldolase"/>
    <property type="match status" value="1"/>
</dbReference>
<dbReference type="InterPro" id="IPR002915">
    <property type="entry name" value="DeoC/FbaB/LacD_aldolase"/>
</dbReference>
<dbReference type="GO" id="GO:0046386">
    <property type="term" value="P:deoxyribose phosphate catabolic process"/>
    <property type="evidence" value="ECO:0007669"/>
    <property type="project" value="UniProtKB-UniPathway"/>
</dbReference>
<dbReference type="EMBL" id="AEXC02000520">
    <property type="protein sequence ID" value="KFH16647.1"/>
    <property type="molecule type" value="Genomic_DNA"/>
</dbReference>
<feature type="active site" description="Proton donor/acceptor" evidence="2">
    <location>
        <position position="214"/>
    </location>
</feature>
<protein>
    <submittedName>
        <fullName evidence="3">Deoxyribose-phosphate aldolase</fullName>
        <ecNumber evidence="3">4.1.2.4</ecNumber>
    </submittedName>
</protein>
<dbReference type="InterPro" id="IPR013785">
    <property type="entry name" value="Aldolase_TIM"/>
</dbReference>
<dbReference type="PIRSF" id="PIRSF001357">
    <property type="entry name" value="DeoC"/>
    <property type="match status" value="1"/>
</dbReference>
<dbReference type="GO" id="GO:0005737">
    <property type="term" value="C:cytoplasm"/>
    <property type="evidence" value="ECO:0007669"/>
    <property type="project" value="InterPro"/>
</dbReference>